<dbReference type="EMBL" id="KN818226">
    <property type="protein sequence ID" value="KIL69201.1"/>
    <property type="molecule type" value="Genomic_DNA"/>
</dbReference>
<evidence type="ECO:0008006" key="3">
    <source>
        <dbReference type="Google" id="ProtNLM"/>
    </source>
</evidence>
<reference evidence="1 2" key="1">
    <citation type="submission" date="2014-04" db="EMBL/GenBank/DDBJ databases">
        <title>Evolutionary Origins and Diversification of the Mycorrhizal Mutualists.</title>
        <authorList>
            <consortium name="DOE Joint Genome Institute"/>
            <consortium name="Mycorrhizal Genomics Consortium"/>
            <person name="Kohler A."/>
            <person name="Kuo A."/>
            <person name="Nagy L.G."/>
            <person name="Floudas D."/>
            <person name="Copeland A."/>
            <person name="Barry K.W."/>
            <person name="Cichocki N."/>
            <person name="Veneault-Fourrey C."/>
            <person name="LaButti K."/>
            <person name="Lindquist E.A."/>
            <person name="Lipzen A."/>
            <person name="Lundell T."/>
            <person name="Morin E."/>
            <person name="Murat C."/>
            <person name="Riley R."/>
            <person name="Ohm R."/>
            <person name="Sun H."/>
            <person name="Tunlid A."/>
            <person name="Henrissat B."/>
            <person name="Grigoriev I.V."/>
            <person name="Hibbett D.S."/>
            <person name="Martin F."/>
        </authorList>
    </citation>
    <scope>NUCLEOTIDE SEQUENCE [LARGE SCALE GENOMIC DNA]</scope>
    <source>
        <strain evidence="1 2">Koide BX008</strain>
    </source>
</reference>
<dbReference type="Proteomes" id="UP000054549">
    <property type="component" value="Unassembled WGS sequence"/>
</dbReference>
<dbReference type="OrthoDB" id="6359816at2759"/>
<dbReference type="HOGENOM" id="CLU_052397_3_1_1"/>
<feature type="non-terminal residue" evidence="1">
    <location>
        <position position="169"/>
    </location>
</feature>
<accession>A0A0C2XIA4</accession>
<name>A0A0C2XIA4_AMAMK</name>
<dbReference type="InParanoid" id="A0A0C2XIA4"/>
<protein>
    <recommendedName>
        <fullName evidence="3">BTB domain-containing protein</fullName>
    </recommendedName>
</protein>
<keyword evidence="2" id="KW-1185">Reference proteome</keyword>
<evidence type="ECO:0000313" key="1">
    <source>
        <dbReference type="EMBL" id="KIL69201.1"/>
    </source>
</evidence>
<organism evidence="1 2">
    <name type="scientific">Amanita muscaria (strain Koide BX008)</name>
    <dbReference type="NCBI Taxonomy" id="946122"/>
    <lineage>
        <taxon>Eukaryota</taxon>
        <taxon>Fungi</taxon>
        <taxon>Dikarya</taxon>
        <taxon>Basidiomycota</taxon>
        <taxon>Agaricomycotina</taxon>
        <taxon>Agaricomycetes</taxon>
        <taxon>Agaricomycetidae</taxon>
        <taxon>Agaricales</taxon>
        <taxon>Pluteineae</taxon>
        <taxon>Amanitaceae</taxon>
        <taxon>Amanita</taxon>
    </lineage>
</organism>
<dbReference type="AlphaFoldDB" id="A0A0C2XIA4"/>
<dbReference type="STRING" id="946122.A0A0C2XIA4"/>
<evidence type="ECO:0000313" key="2">
    <source>
        <dbReference type="Proteomes" id="UP000054549"/>
    </source>
</evidence>
<sequence>RGDLILRSSDPIDFFVMEVFLRYISSVFDAMFPLLNRETYDGRAVISVEESSKVLHPLLSIIYHHIDELDMRDCDMYKNVVVSTRKYKMATIEKKLHKQAAVSPLIMKEPLYVFIAATAVGWSNVTKMAAPNTLLQPLCDMACTKEFGHITGADLYHLVQFRFKCGEAA</sequence>
<gene>
    <name evidence="1" type="ORF">M378DRAFT_38327</name>
</gene>
<proteinExistence type="predicted"/>
<feature type="non-terminal residue" evidence="1">
    <location>
        <position position="1"/>
    </location>
</feature>